<dbReference type="Proteomes" id="UP001301728">
    <property type="component" value="Unassembled WGS sequence"/>
</dbReference>
<dbReference type="NCBIfam" id="TIGR03276">
    <property type="entry name" value="Phn-HD"/>
    <property type="match status" value="1"/>
</dbReference>
<dbReference type="PANTHER" id="PTHR40202">
    <property type="match status" value="1"/>
</dbReference>
<proteinExistence type="predicted"/>
<dbReference type="InterPro" id="IPR052567">
    <property type="entry name" value="OP_Dioxygenase"/>
</dbReference>
<dbReference type="CDD" id="cd00077">
    <property type="entry name" value="HDc"/>
    <property type="match status" value="1"/>
</dbReference>
<evidence type="ECO:0000313" key="2">
    <source>
        <dbReference type="EMBL" id="MEA5519028.1"/>
    </source>
</evidence>
<dbReference type="SUPFAM" id="SSF109604">
    <property type="entry name" value="HD-domain/PDEase-like"/>
    <property type="match status" value="1"/>
</dbReference>
<sequence>MMKPSINEIIEILQTRGKTQYGEEAVSQLEHALQCAALAQSNDASPELITACLLHDFGHLIHDWGEDAATRGIDDRHEYCALPFLSLLFSSAITEPIRLHVAAKRYLCAANSQYFLTLSPASQHSLNLQGGILSPEEATKFINHPYANDAVKLRIWDDQAKHVNYPTPSLEDFIPTLQACLKSSNQGE</sequence>
<accession>A0ABU5TYN0</accession>
<dbReference type="PROSITE" id="PS51831">
    <property type="entry name" value="HD"/>
    <property type="match status" value="1"/>
</dbReference>
<keyword evidence="3" id="KW-1185">Reference proteome</keyword>
<organism evidence="2 3">
    <name type="scientific">Limnoraphis robusta CCNP1315</name>
    <dbReference type="NCBI Taxonomy" id="3110306"/>
    <lineage>
        <taxon>Bacteria</taxon>
        <taxon>Bacillati</taxon>
        <taxon>Cyanobacteriota</taxon>
        <taxon>Cyanophyceae</taxon>
        <taxon>Oscillatoriophycideae</taxon>
        <taxon>Oscillatoriales</taxon>
        <taxon>Sirenicapillariaceae</taxon>
        <taxon>Limnoraphis</taxon>
    </lineage>
</organism>
<dbReference type="InterPro" id="IPR006674">
    <property type="entry name" value="HD_domain"/>
</dbReference>
<feature type="domain" description="HD" evidence="1">
    <location>
        <begin position="28"/>
        <end position="121"/>
    </location>
</feature>
<comment type="caution">
    <text evidence="2">The sequence shown here is derived from an EMBL/GenBank/DDBJ whole genome shotgun (WGS) entry which is preliminary data.</text>
</comment>
<protein>
    <submittedName>
        <fullName evidence="2">Phosphohydrolase</fullName>
    </submittedName>
</protein>
<dbReference type="EMBL" id="JAYGHT010000020">
    <property type="protein sequence ID" value="MEA5519028.1"/>
    <property type="molecule type" value="Genomic_DNA"/>
</dbReference>
<dbReference type="RefSeq" id="WP_323272467.1">
    <property type="nucleotide sequence ID" value="NZ_JAYGHT010000020.1"/>
</dbReference>
<dbReference type="InterPro" id="IPR003607">
    <property type="entry name" value="HD/PDEase_dom"/>
</dbReference>
<dbReference type="PANTHER" id="PTHR40202:SF1">
    <property type="entry name" value="HD DOMAIN-CONTAINING PROTEIN"/>
    <property type="match status" value="1"/>
</dbReference>
<reference evidence="2 3" key="1">
    <citation type="submission" date="2023-12" db="EMBL/GenBank/DDBJ databases">
        <title>Baltic Sea Cyanobacteria.</title>
        <authorList>
            <person name="Delbaje E."/>
            <person name="Fewer D.P."/>
            <person name="Shishido T.K."/>
        </authorList>
    </citation>
    <scope>NUCLEOTIDE SEQUENCE [LARGE SCALE GENOMIC DNA]</scope>
    <source>
        <strain evidence="2 3">CCNP 1315</strain>
    </source>
</reference>
<evidence type="ECO:0000259" key="1">
    <source>
        <dbReference type="PROSITE" id="PS51831"/>
    </source>
</evidence>
<dbReference type="Gene3D" id="1.10.3210.10">
    <property type="entry name" value="Hypothetical protein af1432"/>
    <property type="match status" value="1"/>
</dbReference>
<gene>
    <name evidence="2" type="ORF">VB854_08705</name>
</gene>
<dbReference type="InterPro" id="IPR017670">
    <property type="entry name" value="Phosphonate_degrad-assoc"/>
</dbReference>
<name>A0ABU5TYN0_9CYAN</name>
<evidence type="ECO:0000313" key="3">
    <source>
        <dbReference type="Proteomes" id="UP001301728"/>
    </source>
</evidence>